<evidence type="ECO:0008006" key="4">
    <source>
        <dbReference type="Google" id="ProtNLM"/>
    </source>
</evidence>
<protein>
    <recommendedName>
        <fullName evidence="4">HNH domain-containing protein</fullName>
    </recommendedName>
</protein>
<sequence>MHHIAWWHRDGGRSDLANALLLCDFHHHEVHRLDLTVVREPVGRQGRAESAERPGTPTRARYTFSDRTGRPRNSPPRPPRPPRPPGQLDPPRPSVPLRE</sequence>
<proteinExistence type="predicted"/>
<organism evidence="2 3">
    <name type="scientific">Cellulomonas uda</name>
    <dbReference type="NCBI Taxonomy" id="1714"/>
    <lineage>
        <taxon>Bacteria</taxon>
        <taxon>Bacillati</taxon>
        <taxon>Actinomycetota</taxon>
        <taxon>Actinomycetes</taxon>
        <taxon>Micrococcales</taxon>
        <taxon>Cellulomonadaceae</taxon>
        <taxon>Cellulomonas</taxon>
    </lineage>
</organism>
<feature type="region of interest" description="Disordered" evidence="1">
    <location>
        <begin position="41"/>
        <end position="99"/>
    </location>
</feature>
<reference evidence="2 3" key="1">
    <citation type="submission" date="2019-06" db="EMBL/GenBank/DDBJ databases">
        <title>Whole genome shotgun sequence of Cellulomonas uda NBRC 3747.</title>
        <authorList>
            <person name="Hosoyama A."/>
            <person name="Uohara A."/>
            <person name="Ohji S."/>
            <person name="Ichikawa N."/>
        </authorList>
    </citation>
    <scope>NUCLEOTIDE SEQUENCE [LARGE SCALE GENOMIC DNA]</scope>
    <source>
        <strain evidence="2 3">NBRC 3747</strain>
    </source>
</reference>
<accession>A0A4Y3KFI2</accession>
<keyword evidence="3" id="KW-1185">Reference proteome</keyword>
<dbReference type="Proteomes" id="UP000315842">
    <property type="component" value="Unassembled WGS sequence"/>
</dbReference>
<dbReference type="AlphaFoldDB" id="A0A4Y3KFI2"/>
<evidence type="ECO:0000313" key="3">
    <source>
        <dbReference type="Proteomes" id="UP000315842"/>
    </source>
</evidence>
<evidence type="ECO:0000256" key="1">
    <source>
        <dbReference type="SAM" id="MobiDB-lite"/>
    </source>
</evidence>
<comment type="caution">
    <text evidence="2">The sequence shown here is derived from an EMBL/GenBank/DDBJ whole genome shotgun (WGS) entry which is preliminary data.</text>
</comment>
<name>A0A4Y3KFI2_CELUD</name>
<evidence type="ECO:0000313" key="2">
    <source>
        <dbReference type="EMBL" id="GEA82446.1"/>
    </source>
</evidence>
<feature type="compositionally biased region" description="Pro residues" evidence="1">
    <location>
        <begin position="73"/>
        <end position="99"/>
    </location>
</feature>
<dbReference type="EMBL" id="BJLP01000062">
    <property type="protein sequence ID" value="GEA82446.1"/>
    <property type="molecule type" value="Genomic_DNA"/>
</dbReference>
<gene>
    <name evidence="2" type="ORF">CUD01_28900</name>
</gene>